<dbReference type="SMART" id="SM00507">
    <property type="entry name" value="HNHc"/>
    <property type="match status" value="1"/>
</dbReference>
<feature type="region of interest" description="Disordered" evidence="2">
    <location>
        <begin position="269"/>
        <end position="297"/>
    </location>
</feature>
<proteinExistence type="predicted"/>
<feature type="compositionally biased region" description="Basic and acidic residues" evidence="2">
    <location>
        <begin position="14"/>
        <end position="42"/>
    </location>
</feature>
<feature type="compositionally biased region" description="Gly residues" evidence="2">
    <location>
        <begin position="352"/>
        <end position="361"/>
    </location>
</feature>
<feature type="compositionally biased region" description="Basic and acidic residues" evidence="2">
    <location>
        <begin position="362"/>
        <end position="372"/>
    </location>
</feature>
<dbReference type="Proteomes" id="UP000608530">
    <property type="component" value="Unassembled WGS sequence"/>
</dbReference>
<feature type="region of interest" description="Disordered" evidence="2">
    <location>
        <begin position="319"/>
        <end position="382"/>
    </location>
</feature>
<reference evidence="4" key="1">
    <citation type="submission" date="2020-12" db="EMBL/GenBank/DDBJ databases">
        <title>Leucobacter sp. CAS1, isolated from Chromium sludge.</title>
        <authorList>
            <person name="Xu Z."/>
        </authorList>
    </citation>
    <scope>NUCLEOTIDE SEQUENCE</scope>
    <source>
        <strain evidence="4">CSA1</strain>
    </source>
</reference>
<evidence type="ECO:0000313" key="5">
    <source>
        <dbReference type="Proteomes" id="UP000608530"/>
    </source>
</evidence>
<dbReference type="CDD" id="cd00085">
    <property type="entry name" value="HNHc"/>
    <property type="match status" value="1"/>
</dbReference>
<accession>A0A934QBN2</accession>
<sequence length="603" mass="63921">MDHSTSFDPAVTERVAEPELKPVAEPEPERVAEPEFKPETATHDAGASGAASPYVAALSSVVSQFEDAERRVREAEAERLRLLAAAFDLAAAESERTIASTPMGEHAELAYRAVRAEVACALGMSERTVERQMDHAQTLLRDYPRVFEAFRSGRLSHRHAAVVVEAGGVIGPGTGADATLRRGAYERAVLEVAVRETPARLRPIARRLAEQHAETSIEERHAEARARRRVFVVDHEDGMSDLVAHLPATEAHGVLDRLTRMARQVASGDSPVSFDAAGAPSEGDGRQGRGAPRMLSRRTREQLRADILADLLLAGVASGPTGSGSSVGSGSSRQPESAGGSGPHEREPDSSGGSGPSGGPGSHERAPERPASSDRSAFPDGRALSEFSGAGIRSIRARVQVIVPVGALLPDPEPPLEPPGSEPPPEPPALGAASAPPSSGLPSGLPFPGPPSSGPPAASPLSDTPVLEGYGPIDIATARVLAGRAESWETVRVDAASGAVLSVERYRPSEAMRRFLGARDRHCRFPGCRVPLHRCDIDHTVDAALGGPTSTENLAHLCRGHHVLKHRTGWRVRQLDGGVLEWTSPTGRVHRDRPQRHTPVAPF</sequence>
<dbReference type="InterPro" id="IPR003870">
    <property type="entry name" value="DUF222"/>
</dbReference>
<name>A0A934QBN2_9MICO</name>
<evidence type="ECO:0000259" key="3">
    <source>
        <dbReference type="SMART" id="SM00507"/>
    </source>
</evidence>
<dbReference type="Gene3D" id="1.10.30.50">
    <property type="match status" value="1"/>
</dbReference>
<dbReference type="InterPro" id="IPR003615">
    <property type="entry name" value="HNH_nuc"/>
</dbReference>
<dbReference type="Pfam" id="PF02720">
    <property type="entry name" value="DUF222"/>
    <property type="match status" value="1"/>
</dbReference>
<evidence type="ECO:0000256" key="1">
    <source>
        <dbReference type="SAM" id="Coils"/>
    </source>
</evidence>
<organism evidence="4 5">
    <name type="scientific">Leucobacter chromiisoli</name>
    <dbReference type="NCBI Taxonomy" id="2796471"/>
    <lineage>
        <taxon>Bacteria</taxon>
        <taxon>Bacillati</taxon>
        <taxon>Actinomycetota</taxon>
        <taxon>Actinomycetes</taxon>
        <taxon>Micrococcales</taxon>
        <taxon>Microbacteriaceae</taxon>
        <taxon>Leucobacter</taxon>
    </lineage>
</organism>
<feature type="compositionally biased region" description="Pro residues" evidence="2">
    <location>
        <begin position="445"/>
        <end position="458"/>
    </location>
</feature>
<keyword evidence="5" id="KW-1185">Reference proteome</keyword>
<evidence type="ECO:0000313" key="4">
    <source>
        <dbReference type="EMBL" id="MBK0420204.1"/>
    </source>
</evidence>
<dbReference type="AlphaFoldDB" id="A0A934QBN2"/>
<gene>
    <name evidence="4" type="ORF">JD276_14305</name>
</gene>
<dbReference type="EMBL" id="JAEHOH010000022">
    <property type="protein sequence ID" value="MBK0420204.1"/>
    <property type="molecule type" value="Genomic_DNA"/>
</dbReference>
<feature type="region of interest" description="Disordered" evidence="2">
    <location>
        <begin position="410"/>
        <end position="465"/>
    </location>
</feature>
<evidence type="ECO:0000256" key="2">
    <source>
        <dbReference type="SAM" id="MobiDB-lite"/>
    </source>
</evidence>
<feature type="compositionally biased region" description="Pro residues" evidence="2">
    <location>
        <begin position="411"/>
        <end position="428"/>
    </location>
</feature>
<dbReference type="RefSeq" id="WP_200116343.1">
    <property type="nucleotide sequence ID" value="NZ_JAEHOH010000022.1"/>
</dbReference>
<feature type="coiled-coil region" evidence="1">
    <location>
        <begin position="58"/>
        <end position="85"/>
    </location>
</feature>
<comment type="caution">
    <text evidence="4">The sequence shown here is derived from an EMBL/GenBank/DDBJ whole genome shotgun (WGS) entry which is preliminary data.</text>
</comment>
<feature type="domain" description="HNH nuclease" evidence="3">
    <location>
        <begin position="511"/>
        <end position="563"/>
    </location>
</feature>
<protein>
    <submittedName>
        <fullName evidence="4">DUF222 domain-containing protein</fullName>
    </submittedName>
</protein>
<keyword evidence="1" id="KW-0175">Coiled coil</keyword>
<feature type="compositionally biased region" description="Low complexity" evidence="2">
    <location>
        <begin position="429"/>
        <end position="444"/>
    </location>
</feature>
<feature type="region of interest" description="Disordered" evidence="2">
    <location>
        <begin position="1"/>
        <end position="50"/>
    </location>
</feature>